<dbReference type="InterPro" id="IPR011006">
    <property type="entry name" value="CheY-like_superfamily"/>
</dbReference>
<dbReference type="Proteomes" id="UP000593932">
    <property type="component" value="Chromosome"/>
</dbReference>
<proteinExistence type="predicted"/>
<dbReference type="InterPro" id="IPR052893">
    <property type="entry name" value="TCS_response_regulator"/>
</dbReference>
<evidence type="ECO:0000313" key="4">
    <source>
        <dbReference type="Proteomes" id="UP000593932"/>
    </source>
</evidence>
<dbReference type="Pfam" id="PF00072">
    <property type="entry name" value="Response_reg"/>
    <property type="match status" value="1"/>
</dbReference>
<reference evidence="3 4" key="1">
    <citation type="submission" date="2020-10" db="EMBL/GenBank/DDBJ databases">
        <title>complete genome sequencing of Lysobacter sp. H23M41.</title>
        <authorList>
            <person name="Bae J.-W."/>
            <person name="Lee S.-Y."/>
        </authorList>
    </citation>
    <scope>NUCLEOTIDE SEQUENCE [LARGE SCALE GENOMIC DNA]</scope>
    <source>
        <strain evidence="3 4">H23M41</strain>
    </source>
</reference>
<protein>
    <submittedName>
        <fullName evidence="3">Response regulator</fullName>
    </submittedName>
</protein>
<gene>
    <name evidence="3" type="ORF">INQ42_00080</name>
</gene>
<keyword evidence="4" id="KW-1185">Reference proteome</keyword>
<sequence>MNKVILLVEDNPDDVELTRLAFDEAKIANQLVVVGDGAEALDYLFAKGNYADRDPNELPSIVLLDLNLPKVDGREVLQAVRANPLTKTLPVVVLTTSTEPFDVEASYSLGVNSYIQKPVDFEQFVWAVKQVGLYWLVLNHART</sequence>
<dbReference type="PANTHER" id="PTHR44520">
    <property type="entry name" value="RESPONSE REGULATOR RCP1-RELATED"/>
    <property type="match status" value="1"/>
</dbReference>
<dbReference type="Gene3D" id="3.40.50.2300">
    <property type="match status" value="1"/>
</dbReference>
<organism evidence="3 4">
    <name type="scientific">Novilysobacter avium</name>
    <dbReference type="NCBI Taxonomy" id="2781023"/>
    <lineage>
        <taxon>Bacteria</taxon>
        <taxon>Pseudomonadati</taxon>
        <taxon>Pseudomonadota</taxon>
        <taxon>Gammaproteobacteria</taxon>
        <taxon>Lysobacterales</taxon>
        <taxon>Lysobacteraceae</taxon>
        <taxon>Novilysobacter</taxon>
    </lineage>
</organism>
<feature type="modified residue" description="4-aspartylphosphate" evidence="1">
    <location>
        <position position="65"/>
    </location>
</feature>
<name>A0A7S6UKP7_9GAMM</name>
<dbReference type="RefSeq" id="WP_194034625.1">
    <property type="nucleotide sequence ID" value="NZ_CP063657.1"/>
</dbReference>
<dbReference type="SMART" id="SM00448">
    <property type="entry name" value="REC"/>
    <property type="match status" value="1"/>
</dbReference>
<evidence type="ECO:0000256" key="1">
    <source>
        <dbReference type="PROSITE-ProRule" id="PRU00169"/>
    </source>
</evidence>
<accession>A0A7S6UKP7</accession>
<dbReference type="CDD" id="cd17557">
    <property type="entry name" value="REC_Rcp-like"/>
    <property type="match status" value="1"/>
</dbReference>
<feature type="domain" description="Response regulatory" evidence="2">
    <location>
        <begin position="4"/>
        <end position="132"/>
    </location>
</feature>
<evidence type="ECO:0000313" key="3">
    <source>
        <dbReference type="EMBL" id="QOW22078.1"/>
    </source>
</evidence>
<evidence type="ECO:0000259" key="2">
    <source>
        <dbReference type="PROSITE" id="PS50110"/>
    </source>
</evidence>
<dbReference type="SUPFAM" id="SSF52172">
    <property type="entry name" value="CheY-like"/>
    <property type="match status" value="1"/>
</dbReference>
<dbReference type="InterPro" id="IPR001789">
    <property type="entry name" value="Sig_transdc_resp-reg_receiver"/>
</dbReference>
<dbReference type="PANTHER" id="PTHR44520:SF1">
    <property type="entry name" value="TWO-COMPONENT SYSTEM REGULATORY PROTEIN"/>
    <property type="match status" value="1"/>
</dbReference>
<dbReference type="EMBL" id="CP063657">
    <property type="protein sequence ID" value="QOW22078.1"/>
    <property type="molecule type" value="Genomic_DNA"/>
</dbReference>
<dbReference type="PROSITE" id="PS50110">
    <property type="entry name" value="RESPONSE_REGULATORY"/>
    <property type="match status" value="1"/>
</dbReference>
<keyword evidence="1" id="KW-0597">Phosphoprotein</keyword>